<dbReference type="PANTHER" id="PTHR14969:SF13">
    <property type="entry name" value="AT30094P"/>
    <property type="match status" value="1"/>
</dbReference>
<evidence type="ECO:0000313" key="3">
    <source>
        <dbReference type="EMBL" id="CAA0097612.1"/>
    </source>
</evidence>
<dbReference type="AlphaFoldDB" id="A0A5S9P2R8"/>
<dbReference type="InterPro" id="IPR000326">
    <property type="entry name" value="PAP2/HPO"/>
</dbReference>
<evidence type="ECO:0000259" key="2">
    <source>
        <dbReference type="SMART" id="SM00014"/>
    </source>
</evidence>
<reference evidence="3 4" key="1">
    <citation type="submission" date="2019-12" db="EMBL/GenBank/DDBJ databases">
        <authorList>
            <person name="Reyes-Prieto M."/>
        </authorList>
    </citation>
    <scope>NUCLEOTIDE SEQUENCE [LARGE SCALE GENOMIC DNA]</scope>
    <source>
        <strain evidence="3">HF14-78462</strain>
    </source>
</reference>
<dbReference type="Gene3D" id="1.20.144.10">
    <property type="entry name" value="Phosphatidic acid phosphatase type 2/haloperoxidase"/>
    <property type="match status" value="2"/>
</dbReference>
<dbReference type="PANTHER" id="PTHR14969">
    <property type="entry name" value="SPHINGOSINE-1-PHOSPHATE PHOSPHOHYDROLASE"/>
    <property type="match status" value="1"/>
</dbReference>
<evidence type="ECO:0000313" key="4">
    <source>
        <dbReference type="Proteomes" id="UP000433050"/>
    </source>
</evidence>
<accession>A0A5S9P2R8</accession>
<feature type="domain" description="Phosphatidic acid phosphatase type 2/haloperoxidase" evidence="2">
    <location>
        <begin position="117"/>
        <end position="231"/>
    </location>
</feature>
<feature type="transmembrane region" description="Helical" evidence="1">
    <location>
        <begin position="23"/>
        <end position="47"/>
    </location>
</feature>
<evidence type="ECO:0000256" key="1">
    <source>
        <dbReference type="SAM" id="Phobius"/>
    </source>
</evidence>
<dbReference type="EMBL" id="CACSAS010000001">
    <property type="protein sequence ID" value="CAA0097612.1"/>
    <property type="molecule type" value="Genomic_DNA"/>
</dbReference>
<feature type="transmembrane region" description="Helical" evidence="1">
    <location>
        <begin position="89"/>
        <end position="111"/>
    </location>
</feature>
<organism evidence="3 4">
    <name type="scientific">Starkeya nomas</name>
    <dbReference type="NCBI Taxonomy" id="2666134"/>
    <lineage>
        <taxon>Bacteria</taxon>
        <taxon>Pseudomonadati</taxon>
        <taxon>Pseudomonadota</taxon>
        <taxon>Alphaproteobacteria</taxon>
        <taxon>Hyphomicrobiales</taxon>
        <taxon>Xanthobacteraceae</taxon>
        <taxon>Starkeya</taxon>
    </lineage>
</organism>
<gene>
    <name evidence="3" type="ORF">STARVERO_02161</name>
</gene>
<sequence>MPDLAPPPSREPLLHRLRDLPRWVLSELSALVALMGAALGLLVFALIADEVVEGETHAFDEAVLLAFRTPGDPADPLGPPWLEGAIRDITALGSTTVLTLITLVVVGFLVVDRKRAAALFVLVATAGGGIASYLLKLGFERPRPDLVAHLVDVQTLSFPSGHAMGAAVTYLTLGALIVRTESRRRIKAYVLAVAMGLTLMVGLSRIYLGVHWPTDVIAGWCAGSAWALLCWFVALLLQRRGRIESANGANEADQPTPNS</sequence>
<feature type="transmembrane region" description="Helical" evidence="1">
    <location>
        <begin position="190"/>
        <end position="210"/>
    </location>
</feature>
<dbReference type="InterPro" id="IPR036938">
    <property type="entry name" value="PAP2/HPO_sf"/>
</dbReference>
<feature type="transmembrane region" description="Helical" evidence="1">
    <location>
        <begin position="216"/>
        <end position="237"/>
    </location>
</feature>
<feature type="transmembrane region" description="Helical" evidence="1">
    <location>
        <begin position="118"/>
        <end position="139"/>
    </location>
</feature>
<dbReference type="RefSeq" id="WP_200837775.1">
    <property type="nucleotide sequence ID" value="NZ_CACSAS010000001.1"/>
</dbReference>
<proteinExistence type="predicted"/>
<feature type="transmembrane region" description="Helical" evidence="1">
    <location>
        <begin position="159"/>
        <end position="178"/>
    </location>
</feature>
<keyword evidence="1" id="KW-1133">Transmembrane helix</keyword>
<keyword evidence="4" id="KW-1185">Reference proteome</keyword>
<keyword evidence="1" id="KW-0472">Membrane</keyword>
<dbReference type="SMART" id="SM00014">
    <property type="entry name" value="acidPPc"/>
    <property type="match status" value="1"/>
</dbReference>
<dbReference type="SUPFAM" id="SSF48317">
    <property type="entry name" value="Acid phosphatase/Vanadium-dependent haloperoxidase"/>
    <property type="match status" value="1"/>
</dbReference>
<keyword evidence="1" id="KW-0812">Transmembrane</keyword>
<dbReference type="Proteomes" id="UP000433050">
    <property type="component" value="Unassembled WGS sequence"/>
</dbReference>
<dbReference type="CDD" id="cd03392">
    <property type="entry name" value="PAP2_like_2"/>
    <property type="match status" value="1"/>
</dbReference>
<name>A0A5S9P2R8_9HYPH</name>
<dbReference type="Pfam" id="PF01569">
    <property type="entry name" value="PAP2"/>
    <property type="match status" value="1"/>
</dbReference>
<protein>
    <recommendedName>
        <fullName evidence="2">Phosphatidic acid phosphatase type 2/haloperoxidase domain-containing protein</fullName>
    </recommendedName>
</protein>